<dbReference type="GO" id="GO:0006935">
    <property type="term" value="P:chemotaxis"/>
    <property type="evidence" value="ECO:0007669"/>
    <property type="project" value="UniProtKB-KW"/>
</dbReference>
<dbReference type="InterPro" id="IPR036429">
    <property type="entry name" value="SpoA-like_sf"/>
</dbReference>
<organism evidence="8 9">
    <name type="scientific">Enterocloster bolteae</name>
    <dbReference type="NCBI Taxonomy" id="208479"/>
    <lineage>
        <taxon>Bacteria</taxon>
        <taxon>Bacillati</taxon>
        <taxon>Bacillota</taxon>
        <taxon>Clostridia</taxon>
        <taxon>Lachnospirales</taxon>
        <taxon>Lachnospiraceae</taxon>
        <taxon>Enterocloster</taxon>
    </lineage>
</organism>
<dbReference type="AlphaFoldDB" id="A0A412ZDL3"/>
<dbReference type="SUPFAM" id="SSF101801">
    <property type="entry name" value="Surface presentation of antigens (SPOA)"/>
    <property type="match status" value="1"/>
</dbReference>
<evidence type="ECO:0000313" key="9">
    <source>
        <dbReference type="Proteomes" id="UP000284543"/>
    </source>
</evidence>
<dbReference type="GO" id="GO:0071973">
    <property type="term" value="P:bacterial-type flagellum-dependent cell motility"/>
    <property type="evidence" value="ECO:0007669"/>
    <property type="project" value="InterPro"/>
</dbReference>
<keyword evidence="5" id="KW-0283">Flagellar rotation</keyword>
<evidence type="ECO:0000256" key="3">
    <source>
        <dbReference type="ARBA" id="ARBA00022475"/>
    </source>
</evidence>
<dbReference type="PANTHER" id="PTHR43484:SF1">
    <property type="entry name" value="FLAGELLAR MOTOR SWITCH PROTEIN FLIN"/>
    <property type="match status" value="1"/>
</dbReference>
<dbReference type="Pfam" id="PF01052">
    <property type="entry name" value="FliMN_C"/>
    <property type="match status" value="1"/>
</dbReference>
<dbReference type="SUPFAM" id="SSF103039">
    <property type="entry name" value="CheC-like"/>
    <property type="match status" value="1"/>
</dbReference>
<dbReference type="InterPro" id="IPR001543">
    <property type="entry name" value="FliN-like_C"/>
</dbReference>
<dbReference type="PANTHER" id="PTHR43484">
    <property type="match status" value="1"/>
</dbReference>
<evidence type="ECO:0000259" key="7">
    <source>
        <dbReference type="Pfam" id="PF01052"/>
    </source>
</evidence>
<keyword evidence="8" id="KW-0966">Cell projection</keyword>
<dbReference type="GO" id="GO:0005886">
    <property type="term" value="C:plasma membrane"/>
    <property type="evidence" value="ECO:0007669"/>
    <property type="project" value="UniProtKB-SubCell"/>
</dbReference>
<dbReference type="InterPro" id="IPR001172">
    <property type="entry name" value="FliN_T3SS_HrcQb"/>
</dbReference>
<keyword evidence="4" id="KW-0145">Chemotaxis</keyword>
<evidence type="ECO:0000256" key="4">
    <source>
        <dbReference type="ARBA" id="ARBA00022500"/>
    </source>
</evidence>
<evidence type="ECO:0000256" key="5">
    <source>
        <dbReference type="ARBA" id="ARBA00022779"/>
    </source>
</evidence>
<dbReference type="RefSeq" id="WP_118017140.1">
    <property type="nucleotide sequence ID" value="NZ_CAUHGS010000017.1"/>
</dbReference>
<dbReference type="GO" id="GO:0003774">
    <property type="term" value="F:cytoskeletal motor activity"/>
    <property type="evidence" value="ECO:0007669"/>
    <property type="project" value="InterPro"/>
</dbReference>
<accession>A0A412ZDL3</accession>
<comment type="similarity">
    <text evidence="2">Belongs to the FliN/MopA/SpaO family.</text>
</comment>
<keyword evidence="6" id="KW-0472">Membrane</keyword>
<dbReference type="EMBL" id="QRZM01000001">
    <property type="protein sequence ID" value="RGV78327.1"/>
    <property type="molecule type" value="Genomic_DNA"/>
</dbReference>
<dbReference type="Gene3D" id="2.30.330.10">
    <property type="entry name" value="SpoA-like"/>
    <property type="match status" value="1"/>
</dbReference>
<dbReference type="Gene3D" id="3.40.1550.10">
    <property type="entry name" value="CheC-like"/>
    <property type="match status" value="1"/>
</dbReference>
<feature type="domain" description="Flagellar motor switch protein FliN-like C-terminal" evidence="7">
    <location>
        <begin position="249"/>
        <end position="319"/>
    </location>
</feature>
<keyword evidence="8" id="KW-0282">Flagellum</keyword>
<reference evidence="8 9" key="1">
    <citation type="submission" date="2018-08" db="EMBL/GenBank/DDBJ databases">
        <title>A genome reference for cultivated species of the human gut microbiota.</title>
        <authorList>
            <person name="Zou Y."/>
            <person name="Xue W."/>
            <person name="Luo G."/>
        </authorList>
    </citation>
    <scope>NUCLEOTIDE SEQUENCE [LARGE SCALE GENOMIC DNA]</scope>
    <source>
        <strain evidence="8 9">AF14-18</strain>
    </source>
</reference>
<dbReference type="InterPro" id="IPR028976">
    <property type="entry name" value="CheC-like_sf"/>
</dbReference>
<dbReference type="PRINTS" id="PR00956">
    <property type="entry name" value="FLGMOTORFLIN"/>
</dbReference>
<sequence>MLSMDKEAIKELTEMEAVPICNILGSLLGRSVKMSVSKVEETDMGSLAEGLPHFNVAIESRKAVGGMSADQLYIFAKEDMIRLTNYIMGVPVDAQSPLDEIALSTLKEVASQCVGAAMDELNDFLGRDMRDTITRISAFDNTERIQDIIRSWNAEDSVLLMGLHYVIDGVVESDAYIVATQALKQVLGISDMADMPCQETGGQTPGMPAAGMQTAEHKEAIAVQEVSFPEFKYTPIVYAKEQIGEEKKKLLDITLDVSVRLGSTVCSVKDILSLKEGQLLVLDKQAGSPADVVVNGELIGRGDVLVTGDRFGARIIEVVGKRE</sequence>
<keyword evidence="3" id="KW-1003">Cell membrane</keyword>
<dbReference type="InterPro" id="IPR051469">
    <property type="entry name" value="FliN/MopA/SpaO"/>
</dbReference>
<gene>
    <name evidence="8" type="ORF">DWW02_00885</name>
</gene>
<comment type="subcellular location">
    <subcellularLocation>
        <location evidence="1">Cell membrane</location>
        <topology evidence="1">Peripheral membrane protein</topology>
        <orientation evidence="1">Cytoplasmic side</orientation>
    </subcellularLocation>
</comment>
<evidence type="ECO:0000313" key="8">
    <source>
        <dbReference type="EMBL" id="RGV78327.1"/>
    </source>
</evidence>
<evidence type="ECO:0000256" key="6">
    <source>
        <dbReference type="ARBA" id="ARBA00023136"/>
    </source>
</evidence>
<proteinExistence type="inferred from homology"/>
<protein>
    <submittedName>
        <fullName evidence="8">Flagellar motor switch protein FliN</fullName>
    </submittedName>
</protein>
<comment type="caution">
    <text evidence="8">The sequence shown here is derived from an EMBL/GenBank/DDBJ whole genome shotgun (WGS) entry which is preliminary data.</text>
</comment>
<keyword evidence="8" id="KW-0969">Cilium</keyword>
<dbReference type="Proteomes" id="UP000284543">
    <property type="component" value="Unassembled WGS sequence"/>
</dbReference>
<evidence type="ECO:0000256" key="1">
    <source>
        <dbReference type="ARBA" id="ARBA00004413"/>
    </source>
</evidence>
<evidence type="ECO:0000256" key="2">
    <source>
        <dbReference type="ARBA" id="ARBA00009226"/>
    </source>
</evidence>
<name>A0A412ZDL3_9FIRM</name>
<dbReference type="GO" id="GO:0009425">
    <property type="term" value="C:bacterial-type flagellum basal body"/>
    <property type="evidence" value="ECO:0007669"/>
    <property type="project" value="InterPro"/>
</dbReference>